<feature type="region of interest" description="Disordered" evidence="1">
    <location>
        <begin position="1"/>
        <end position="34"/>
    </location>
</feature>
<sequence length="259" mass="28314">MPEDAAPPQPQPEPAVPAGEEAAPSLERKEELLPVEEKISLPSKFKSSASLAHNSGYGCGDNTRAVNAPSISSFCIHGYLEFKDQRRFRKPISTKIGCGGDNDKCHGFLVEELDESQSQLMGRLRGLKEDLLNWRSSLDTQVTKYKSELSDIKTALNSEIEQLRSDFQELRTTLKKQQEDVSNSLKNLGLQDATDNDGNKGSGEENASEGVSDTLGNLKLDDTPKNHDESSDANDEKNETIAEDGTVDKTVKAESASDE</sequence>
<feature type="region of interest" description="Disordered" evidence="1">
    <location>
        <begin position="178"/>
        <end position="259"/>
    </location>
</feature>
<evidence type="ECO:0000256" key="1">
    <source>
        <dbReference type="SAM" id="MobiDB-lite"/>
    </source>
</evidence>
<name>A2ZLC0_ORYSI</name>
<reference evidence="2 3" key="1">
    <citation type="journal article" date="2005" name="PLoS Biol.">
        <title>The genomes of Oryza sativa: a history of duplications.</title>
        <authorList>
            <person name="Yu J."/>
            <person name="Wang J."/>
            <person name="Lin W."/>
            <person name="Li S."/>
            <person name="Li H."/>
            <person name="Zhou J."/>
            <person name="Ni P."/>
            <person name="Dong W."/>
            <person name="Hu S."/>
            <person name="Zeng C."/>
            <person name="Zhang J."/>
            <person name="Zhang Y."/>
            <person name="Li R."/>
            <person name="Xu Z."/>
            <person name="Li S."/>
            <person name="Li X."/>
            <person name="Zheng H."/>
            <person name="Cong L."/>
            <person name="Lin L."/>
            <person name="Yin J."/>
            <person name="Geng J."/>
            <person name="Li G."/>
            <person name="Shi J."/>
            <person name="Liu J."/>
            <person name="Lv H."/>
            <person name="Li J."/>
            <person name="Wang J."/>
            <person name="Deng Y."/>
            <person name="Ran L."/>
            <person name="Shi X."/>
            <person name="Wang X."/>
            <person name="Wu Q."/>
            <person name="Li C."/>
            <person name="Ren X."/>
            <person name="Wang J."/>
            <person name="Wang X."/>
            <person name="Li D."/>
            <person name="Liu D."/>
            <person name="Zhang X."/>
            <person name="Ji Z."/>
            <person name="Zhao W."/>
            <person name="Sun Y."/>
            <person name="Zhang Z."/>
            <person name="Bao J."/>
            <person name="Han Y."/>
            <person name="Dong L."/>
            <person name="Ji J."/>
            <person name="Chen P."/>
            <person name="Wu S."/>
            <person name="Liu J."/>
            <person name="Xiao Y."/>
            <person name="Bu D."/>
            <person name="Tan J."/>
            <person name="Yang L."/>
            <person name="Ye C."/>
            <person name="Zhang J."/>
            <person name="Xu J."/>
            <person name="Zhou Y."/>
            <person name="Yu Y."/>
            <person name="Zhang B."/>
            <person name="Zhuang S."/>
            <person name="Wei H."/>
            <person name="Liu B."/>
            <person name="Lei M."/>
            <person name="Yu H."/>
            <person name="Li Y."/>
            <person name="Xu H."/>
            <person name="Wei S."/>
            <person name="He X."/>
            <person name="Fang L."/>
            <person name="Zhang Z."/>
            <person name="Zhang Y."/>
            <person name="Huang X."/>
            <person name="Su Z."/>
            <person name="Tong W."/>
            <person name="Li J."/>
            <person name="Tong Z."/>
            <person name="Li S."/>
            <person name="Ye J."/>
            <person name="Wang L."/>
            <person name="Fang L."/>
            <person name="Lei T."/>
            <person name="Chen C."/>
            <person name="Chen H."/>
            <person name="Xu Z."/>
            <person name="Li H."/>
            <person name="Huang H."/>
            <person name="Zhang F."/>
            <person name="Xu H."/>
            <person name="Li N."/>
            <person name="Zhao C."/>
            <person name="Li S."/>
            <person name="Dong L."/>
            <person name="Huang Y."/>
            <person name="Li L."/>
            <person name="Xi Y."/>
            <person name="Qi Q."/>
            <person name="Li W."/>
            <person name="Zhang B."/>
            <person name="Hu W."/>
            <person name="Zhang Y."/>
            <person name="Tian X."/>
            <person name="Jiao Y."/>
            <person name="Liang X."/>
            <person name="Jin J."/>
            <person name="Gao L."/>
            <person name="Zheng W."/>
            <person name="Hao B."/>
            <person name="Liu S."/>
            <person name="Wang W."/>
            <person name="Yuan L."/>
            <person name="Cao M."/>
            <person name="McDermott J."/>
            <person name="Samudrala R."/>
            <person name="Wang J."/>
            <person name="Wong G.K."/>
            <person name="Yang H."/>
        </authorList>
    </citation>
    <scope>NUCLEOTIDE SEQUENCE [LARGE SCALE GENOMIC DNA]</scope>
    <source>
        <strain evidence="3">cv. 93-11</strain>
    </source>
</reference>
<dbReference type="PANTHER" id="PTHR34681:SF2">
    <property type="entry name" value="UVEAL AUTOANTIGEN WITH COILED-COIL_ANKYRIN"/>
    <property type="match status" value="1"/>
</dbReference>
<dbReference type="HOGENOM" id="CLU_092597_0_0_1"/>
<accession>A2ZLC0</accession>
<proteinExistence type="predicted"/>
<feature type="compositionally biased region" description="Pro residues" evidence="1">
    <location>
        <begin position="1"/>
        <end position="15"/>
    </location>
</feature>
<organism evidence="2 3">
    <name type="scientific">Oryza sativa subsp. indica</name>
    <name type="common">Rice</name>
    <dbReference type="NCBI Taxonomy" id="39946"/>
    <lineage>
        <taxon>Eukaryota</taxon>
        <taxon>Viridiplantae</taxon>
        <taxon>Streptophyta</taxon>
        <taxon>Embryophyta</taxon>
        <taxon>Tracheophyta</taxon>
        <taxon>Spermatophyta</taxon>
        <taxon>Magnoliopsida</taxon>
        <taxon>Liliopsida</taxon>
        <taxon>Poales</taxon>
        <taxon>Poaceae</taxon>
        <taxon>BOP clade</taxon>
        <taxon>Oryzoideae</taxon>
        <taxon>Oryzeae</taxon>
        <taxon>Oryzinae</taxon>
        <taxon>Oryza</taxon>
        <taxon>Oryza sativa</taxon>
    </lineage>
</organism>
<dbReference type="STRING" id="39946.A2ZLC0"/>
<evidence type="ECO:0000313" key="2">
    <source>
        <dbReference type="EMBL" id="EAY83404.1"/>
    </source>
</evidence>
<dbReference type="AlphaFoldDB" id="A2ZLC0"/>
<feature type="compositionally biased region" description="Basic and acidic residues" evidence="1">
    <location>
        <begin position="219"/>
        <end position="252"/>
    </location>
</feature>
<protein>
    <submittedName>
        <fullName evidence="2">Uncharacterized protein</fullName>
    </submittedName>
</protein>
<dbReference type="EMBL" id="CM000137">
    <property type="protein sequence ID" value="EAY83404.1"/>
    <property type="molecule type" value="Genomic_DNA"/>
</dbReference>
<dbReference type="Proteomes" id="UP000007015">
    <property type="component" value="Chromosome 12"/>
</dbReference>
<dbReference type="Gramene" id="BGIOSGA037532-TA">
    <property type="protein sequence ID" value="BGIOSGA037532-PA"/>
    <property type="gene ID" value="BGIOSGA037532"/>
</dbReference>
<gene>
    <name evidence="2" type="ORF">OsI_38620</name>
</gene>
<dbReference type="PANTHER" id="PTHR34681">
    <property type="entry name" value="UVEAL AUTOANTIGEN WITH COILED-COIL/ANKYRIN"/>
    <property type="match status" value="1"/>
</dbReference>
<dbReference type="OMA" id="ENHEGGK"/>
<evidence type="ECO:0000313" key="3">
    <source>
        <dbReference type="Proteomes" id="UP000007015"/>
    </source>
</evidence>
<keyword evidence="3" id="KW-1185">Reference proteome</keyword>